<dbReference type="AlphaFoldDB" id="A0A318LBQ7"/>
<proteinExistence type="predicted"/>
<protein>
    <submittedName>
        <fullName evidence="1">Uncharacterized protein</fullName>
    </submittedName>
</protein>
<sequence>MLKPISYDRKNQVVTYEVFSKVDDASRFVIQDQTFDRQDKVSNRQPHQYTFPSIALEPGEIVKVHLTEEGSYDSYWEGRVFTYELFAGFAKNAINRNGDTVTLLYKFNSVNLPPTP</sequence>
<keyword evidence="2" id="KW-1185">Reference proteome</keyword>
<accession>A0A318LBQ7</accession>
<dbReference type="EMBL" id="QJKI01000008">
    <property type="protein sequence ID" value="PXX79137.1"/>
    <property type="molecule type" value="Genomic_DNA"/>
</dbReference>
<dbReference type="RefSeq" id="WP_110390596.1">
    <property type="nucleotide sequence ID" value="NZ_QJKI01000008.1"/>
</dbReference>
<evidence type="ECO:0000313" key="2">
    <source>
        <dbReference type="Proteomes" id="UP000247555"/>
    </source>
</evidence>
<organism evidence="1 2">
    <name type="scientific">Rivihabitans pingtungensis</name>
    <dbReference type="NCBI Taxonomy" id="1054498"/>
    <lineage>
        <taxon>Bacteria</taxon>
        <taxon>Pseudomonadati</taxon>
        <taxon>Pseudomonadota</taxon>
        <taxon>Betaproteobacteria</taxon>
        <taxon>Neisseriales</taxon>
        <taxon>Aquaspirillaceae</taxon>
        <taxon>Rivihabitans</taxon>
    </lineage>
</organism>
<reference evidence="1 2" key="1">
    <citation type="submission" date="2018-05" db="EMBL/GenBank/DDBJ databases">
        <title>Genomic Encyclopedia of Type Strains, Phase IV (KMG-IV): sequencing the most valuable type-strain genomes for metagenomic binning, comparative biology and taxonomic classification.</title>
        <authorList>
            <person name="Goeker M."/>
        </authorList>
    </citation>
    <scope>NUCLEOTIDE SEQUENCE [LARGE SCALE GENOMIC DNA]</scope>
    <source>
        <strain evidence="1 2">DSM 29661</strain>
    </source>
</reference>
<comment type="caution">
    <text evidence="1">The sequence shown here is derived from an EMBL/GenBank/DDBJ whole genome shotgun (WGS) entry which is preliminary data.</text>
</comment>
<evidence type="ECO:0000313" key="1">
    <source>
        <dbReference type="EMBL" id="PXX79137.1"/>
    </source>
</evidence>
<gene>
    <name evidence="1" type="ORF">DFR34_10827</name>
</gene>
<dbReference type="Proteomes" id="UP000247555">
    <property type="component" value="Unassembled WGS sequence"/>
</dbReference>
<name>A0A318LBQ7_9NEIS</name>